<dbReference type="PANTHER" id="PTHR20914:SF9">
    <property type="entry name" value="COILED, ISOFORM A"/>
    <property type="match status" value="1"/>
</dbReference>
<keyword evidence="2" id="KW-0964">Secreted</keyword>
<dbReference type="AlphaFoldDB" id="A0A513ZV73"/>
<comment type="subcellular location">
    <subcellularLocation>
        <location evidence="1">Secreted</location>
    </subcellularLocation>
</comment>
<evidence type="ECO:0000259" key="5">
    <source>
        <dbReference type="Pfam" id="PF00021"/>
    </source>
</evidence>
<feature type="domain" description="UPAR/Ly6" evidence="5">
    <location>
        <begin position="118"/>
        <end position="176"/>
    </location>
</feature>
<dbReference type="InterPro" id="IPR050918">
    <property type="entry name" value="CNF-like_PLA2_Inhibitor"/>
</dbReference>
<dbReference type="InterPro" id="IPR018363">
    <property type="entry name" value="CD59_antigen_CS"/>
</dbReference>
<feature type="signal peptide" evidence="4">
    <location>
        <begin position="1"/>
        <end position="20"/>
    </location>
</feature>
<dbReference type="CDD" id="cd23572">
    <property type="entry name" value="TFP_LU_ECD_PINLYP_rpt2"/>
    <property type="match status" value="1"/>
</dbReference>
<dbReference type="Gene3D" id="2.10.60.10">
    <property type="entry name" value="CD59"/>
    <property type="match status" value="2"/>
</dbReference>
<feature type="domain" description="UPAR/Ly6" evidence="5">
    <location>
        <begin position="20"/>
        <end position="103"/>
    </location>
</feature>
<name>A0A513ZV73_9NEOB</name>
<dbReference type="GO" id="GO:0005576">
    <property type="term" value="C:extracellular region"/>
    <property type="evidence" value="ECO:0007669"/>
    <property type="project" value="UniProtKB-SubCell"/>
</dbReference>
<feature type="chain" id="PRO_5021812596" evidence="4">
    <location>
        <begin position="21"/>
        <end position="213"/>
    </location>
</feature>
<dbReference type="PANTHER" id="PTHR20914">
    <property type="entry name" value="LY6/PLAUR DOMAIN-CONTAINING PROTEIN 8"/>
    <property type="match status" value="1"/>
</dbReference>
<dbReference type="InterPro" id="IPR016054">
    <property type="entry name" value="LY6_UPA_recep-like"/>
</dbReference>
<evidence type="ECO:0000256" key="1">
    <source>
        <dbReference type="ARBA" id="ARBA00004613"/>
    </source>
</evidence>
<reference evidence="6" key="1">
    <citation type="journal article" date="2019" name="Mol. Biol. Evol.">
        <title>Multiple Independent Recruitment of Sodefrin Precursor-like Factors in Anuran Sexually Dimorphic Glands.</title>
        <authorList>
            <person name="Bossuyt F."/>
            <person name="Schulte L.M."/>
            <person name="Maex M."/>
            <person name="Janssenswillen S."/>
            <person name="Yu Novikova P."/>
            <person name="Biju S.D."/>
            <person name="Van de Peer Y."/>
            <person name="Matthijs S."/>
            <person name="Roelants K."/>
            <person name="Martel A."/>
            <person name="Van Bocxlaer I."/>
        </authorList>
    </citation>
    <scope>NUCLEOTIDE SEQUENCE</scope>
    <source>
        <tissue evidence="6">Mental gland</tissue>
    </source>
</reference>
<sequence length="213" mass="23664">MKYLVVFLVFAMAEITIGEAIRCLQCKADGKSDCSGRSVTCPNKRDFCAKTVEENIANGKLIRTVSRRCLNESEACDKVTVATSTEYLLSLYNECCYKNNCNKGPIKMPKKKTRRNGYYCPSCFTVESNTCTGEHKQLPCTGNQRDCFVFIGKATLPGESEMEFYNAGCITKGACDYIVTSVVGTEVDKANSIIWCSSAHRERILRAMRGWGA</sequence>
<organism evidence="6">
    <name type="scientific">Hyloscirtus phyllognathus</name>
    <name type="common">Roque treefrog</name>
    <dbReference type="NCBI Taxonomy" id="371702"/>
    <lineage>
        <taxon>Eukaryota</taxon>
        <taxon>Metazoa</taxon>
        <taxon>Chordata</taxon>
        <taxon>Craniata</taxon>
        <taxon>Vertebrata</taxon>
        <taxon>Euteleostomi</taxon>
        <taxon>Amphibia</taxon>
        <taxon>Batrachia</taxon>
        <taxon>Anura</taxon>
        <taxon>Neobatrachia</taxon>
        <taxon>Hyloidea</taxon>
        <taxon>Hylidae</taxon>
        <taxon>Hylinae</taxon>
        <taxon>Cophomantini</taxon>
        <taxon>Hyloscirtus</taxon>
    </lineage>
</organism>
<evidence type="ECO:0000256" key="3">
    <source>
        <dbReference type="ARBA" id="ARBA00022729"/>
    </source>
</evidence>
<keyword evidence="3 4" id="KW-0732">Signal</keyword>
<dbReference type="InterPro" id="IPR045860">
    <property type="entry name" value="Snake_toxin-like_sf"/>
</dbReference>
<evidence type="ECO:0000256" key="4">
    <source>
        <dbReference type="SAM" id="SignalP"/>
    </source>
</evidence>
<evidence type="ECO:0000256" key="2">
    <source>
        <dbReference type="ARBA" id="ARBA00022525"/>
    </source>
</evidence>
<accession>A0A513ZV73</accession>
<proteinExistence type="evidence at transcript level"/>
<dbReference type="PROSITE" id="PS00983">
    <property type="entry name" value="LY6_UPAR"/>
    <property type="match status" value="1"/>
</dbReference>
<dbReference type="SUPFAM" id="SSF57302">
    <property type="entry name" value="Snake toxin-like"/>
    <property type="match status" value="2"/>
</dbReference>
<protein>
    <submittedName>
        <fullName evidence="6">Sodefrin-like factor F</fullName>
    </submittedName>
</protein>
<dbReference type="EMBL" id="MK457717">
    <property type="protein sequence ID" value="QDH44598.1"/>
    <property type="molecule type" value="mRNA"/>
</dbReference>
<evidence type="ECO:0000313" key="6">
    <source>
        <dbReference type="EMBL" id="QDH44598.1"/>
    </source>
</evidence>
<dbReference type="Pfam" id="PF00021">
    <property type="entry name" value="UPAR_LY6"/>
    <property type="match status" value="2"/>
</dbReference>